<dbReference type="Proteomes" id="UP000606922">
    <property type="component" value="Unassembled WGS sequence"/>
</dbReference>
<evidence type="ECO:0000313" key="3">
    <source>
        <dbReference type="Proteomes" id="UP000606922"/>
    </source>
</evidence>
<evidence type="ECO:0000259" key="1">
    <source>
        <dbReference type="Pfam" id="PF12680"/>
    </source>
</evidence>
<gene>
    <name evidence="2" type="ORF">GCM10010979_15720</name>
</gene>
<accession>A0A916SKI3</accession>
<comment type="caution">
    <text evidence="2">The sequence shown here is derived from an EMBL/GenBank/DDBJ whole genome shotgun (WGS) entry which is preliminary data.</text>
</comment>
<sequence>MSTAESLMRANLLEVFAERDPQRRTTAIARTYTDDVVFTDPDDSAIGHDAIHRKAQEVLDGAPDFVFRAGGPVYEAGDLAYLAWEFGPEGQPAVVSGVDVGFVEGERLAKVYTLLLR</sequence>
<organism evidence="2 3">
    <name type="scientific">Conyzicola nivalis</name>
    <dbReference type="NCBI Taxonomy" id="1477021"/>
    <lineage>
        <taxon>Bacteria</taxon>
        <taxon>Bacillati</taxon>
        <taxon>Actinomycetota</taxon>
        <taxon>Actinomycetes</taxon>
        <taxon>Micrococcales</taxon>
        <taxon>Microbacteriaceae</taxon>
        <taxon>Conyzicola</taxon>
    </lineage>
</organism>
<dbReference type="RefSeq" id="WP_188510088.1">
    <property type="nucleotide sequence ID" value="NZ_BMGB01000001.1"/>
</dbReference>
<name>A0A916SKI3_9MICO</name>
<proteinExistence type="predicted"/>
<evidence type="ECO:0000313" key="2">
    <source>
        <dbReference type="EMBL" id="GGB01974.1"/>
    </source>
</evidence>
<protein>
    <recommendedName>
        <fullName evidence="1">SnoaL-like domain-containing protein</fullName>
    </recommendedName>
</protein>
<dbReference type="EMBL" id="BMGB01000001">
    <property type="protein sequence ID" value="GGB01974.1"/>
    <property type="molecule type" value="Genomic_DNA"/>
</dbReference>
<feature type="domain" description="SnoaL-like" evidence="1">
    <location>
        <begin position="12"/>
        <end position="109"/>
    </location>
</feature>
<keyword evidence="3" id="KW-1185">Reference proteome</keyword>
<reference evidence="2" key="1">
    <citation type="journal article" date="2014" name="Int. J. Syst. Evol. Microbiol.">
        <title>Complete genome sequence of Corynebacterium casei LMG S-19264T (=DSM 44701T), isolated from a smear-ripened cheese.</title>
        <authorList>
            <consortium name="US DOE Joint Genome Institute (JGI-PGF)"/>
            <person name="Walter F."/>
            <person name="Albersmeier A."/>
            <person name="Kalinowski J."/>
            <person name="Ruckert C."/>
        </authorList>
    </citation>
    <scope>NUCLEOTIDE SEQUENCE</scope>
    <source>
        <strain evidence="2">CGMCC 1.12813</strain>
    </source>
</reference>
<dbReference type="InterPro" id="IPR037401">
    <property type="entry name" value="SnoaL-like"/>
</dbReference>
<dbReference type="SUPFAM" id="SSF54427">
    <property type="entry name" value="NTF2-like"/>
    <property type="match status" value="1"/>
</dbReference>
<dbReference type="Gene3D" id="3.10.450.50">
    <property type="match status" value="1"/>
</dbReference>
<dbReference type="Pfam" id="PF12680">
    <property type="entry name" value="SnoaL_2"/>
    <property type="match status" value="1"/>
</dbReference>
<reference evidence="2" key="2">
    <citation type="submission" date="2020-09" db="EMBL/GenBank/DDBJ databases">
        <authorList>
            <person name="Sun Q."/>
            <person name="Zhou Y."/>
        </authorList>
    </citation>
    <scope>NUCLEOTIDE SEQUENCE</scope>
    <source>
        <strain evidence="2">CGMCC 1.12813</strain>
    </source>
</reference>
<dbReference type="AlphaFoldDB" id="A0A916SKI3"/>
<dbReference type="InterPro" id="IPR032710">
    <property type="entry name" value="NTF2-like_dom_sf"/>
</dbReference>